<keyword evidence="1" id="KW-0812">Transmembrane</keyword>
<dbReference type="InterPro" id="IPR040841">
    <property type="entry name" value="Luciferase_dom"/>
</dbReference>
<dbReference type="Pfam" id="PF17648">
    <property type="entry name" value="Luciferase"/>
    <property type="match status" value="1"/>
</dbReference>
<dbReference type="GeneID" id="63720225"/>
<evidence type="ECO:0000313" key="3">
    <source>
        <dbReference type="EMBL" id="KYK55619.1"/>
    </source>
</evidence>
<keyword evidence="1" id="KW-0472">Membrane</keyword>
<protein>
    <recommendedName>
        <fullName evidence="2">Luciferase domain-containing protein</fullName>
    </recommendedName>
</protein>
<feature type="domain" description="Luciferase" evidence="2">
    <location>
        <begin position="212"/>
        <end position="280"/>
    </location>
</feature>
<comment type="caution">
    <text evidence="3">The sequence shown here is derived from an EMBL/GenBank/DDBJ whole genome shotgun (WGS) entry which is preliminary data.</text>
</comment>
<dbReference type="EMBL" id="LAYC01000003">
    <property type="protein sequence ID" value="KYK55619.1"/>
    <property type="molecule type" value="Genomic_DNA"/>
</dbReference>
<reference evidence="3 4" key="1">
    <citation type="journal article" date="2016" name="Sci. Rep.">
        <title>Insights into Adaptations to a Near-Obligate Nematode Endoparasitic Lifestyle from the Finished Genome of Drechmeria coniospora.</title>
        <authorList>
            <person name="Zhang L."/>
            <person name="Zhou Z."/>
            <person name="Guo Q."/>
            <person name="Fokkens L."/>
            <person name="Miskei M."/>
            <person name="Pocsi I."/>
            <person name="Zhang W."/>
            <person name="Chen M."/>
            <person name="Wang L."/>
            <person name="Sun Y."/>
            <person name="Donzelli B.G."/>
            <person name="Gibson D.M."/>
            <person name="Nelson D.R."/>
            <person name="Luo J.G."/>
            <person name="Rep M."/>
            <person name="Liu H."/>
            <person name="Yang S."/>
            <person name="Wang J."/>
            <person name="Krasnoff S.B."/>
            <person name="Xu Y."/>
            <person name="Molnar I."/>
            <person name="Lin M."/>
        </authorList>
    </citation>
    <scope>NUCLEOTIDE SEQUENCE [LARGE SCALE GENOMIC DNA]</scope>
    <source>
        <strain evidence="3 4">ARSEF 6962</strain>
    </source>
</reference>
<dbReference type="InParanoid" id="A0A151GEV0"/>
<dbReference type="PANTHER" id="PTHR38695:SF1">
    <property type="entry name" value="AMINO ACID PERMEASE_ SLC12A DOMAIN-CONTAINING PROTEIN"/>
    <property type="match status" value="1"/>
</dbReference>
<dbReference type="RefSeq" id="XP_040654971.1">
    <property type="nucleotide sequence ID" value="XM_040804867.1"/>
</dbReference>
<name>A0A151GEV0_DRECN</name>
<sequence length="304" mass="34218">MSTTVAPTKTLATYKYELKGEPEQPHHHRPAPPYAFRQQAISVTLDGPAIFALALTLVLALHFLGSHITEILVGLVPVLALVRNDYQNFINLGPGGTPSTFAGYVRVSWLRLWAIRDPFSPPKPDPCRPPGRGILARQSLPYRAGPRPLVAGIAPQRQIDQHGARQCYLSLRRTMERLSWHSPAKFGTERSCLEKHGLALFVRHPLRTNCQGEVCHVHDSDHSMHMCLHPDDIREILCKGWGQRHPLARKHWLLQMPVSPDFVMVYAPRGKPDPDPAASLWLVLRAPPPRRRARNRIRTSPDLA</sequence>
<dbReference type="AlphaFoldDB" id="A0A151GEV0"/>
<dbReference type="PANTHER" id="PTHR38695">
    <property type="entry name" value="AMINO ACID PERMEASE_ SLC12A DOMAIN-CONTAINING PROTEIN"/>
    <property type="match status" value="1"/>
</dbReference>
<evidence type="ECO:0000259" key="2">
    <source>
        <dbReference type="Pfam" id="PF17648"/>
    </source>
</evidence>
<accession>A0A151GEV0</accession>
<feature type="transmembrane region" description="Helical" evidence="1">
    <location>
        <begin position="49"/>
        <end position="82"/>
    </location>
</feature>
<dbReference type="STRING" id="98403.A0A151GEV0"/>
<keyword evidence="4" id="KW-1185">Reference proteome</keyword>
<proteinExistence type="predicted"/>
<organism evidence="3 4">
    <name type="scientific">Drechmeria coniospora</name>
    <name type="common">Nematophagous fungus</name>
    <name type="synonym">Meria coniospora</name>
    <dbReference type="NCBI Taxonomy" id="98403"/>
    <lineage>
        <taxon>Eukaryota</taxon>
        <taxon>Fungi</taxon>
        <taxon>Dikarya</taxon>
        <taxon>Ascomycota</taxon>
        <taxon>Pezizomycotina</taxon>
        <taxon>Sordariomycetes</taxon>
        <taxon>Hypocreomycetidae</taxon>
        <taxon>Hypocreales</taxon>
        <taxon>Ophiocordycipitaceae</taxon>
        <taxon>Drechmeria</taxon>
    </lineage>
</organism>
<evidence type="ECO:0000313" key="4">
    <source>
        <dbReference type="Proteomes" id="UP000076580"/>
    </source>
</evidence>
<evidence type="ECO:0000256" key="1">
    <source>
        <dbReference type="SAM" id="Phobius"/>
    </source>
</evidence>
<dbReference type="Proteomes" id="UP000076580">
    <property type="component" value="Chromosome 03"/>
</dbReference>
<keyword evidence="1" id="KW-1133">Transmembrane helix</keyword>
<gene>
    <name evidence="3" type="ORF">DCS_07582</name>
</gene>
<dbReference type="InterPro" id="IPR048273">
    <property type="entry name" value="Luciferase"/>
</dbReference>